<sequence>MLYDITMCRGDNCPKKYLCYRHTADIEGRQDFFPNPPFDVEQNTCEFFWQDVQRFEQIKLRAYEIYLEERRPRGRALDHWLKAEQECIEKWNK</sequence>
<evidence type="ECO:0000313" key="1">
    <source>
        <dbReference type="EMBL" id="MBB6001697.1"/>
    </source>
</evidence>
<dbReference type="Pfam" id="PF11154">
    <property type="entry name" value="DUF2934"/>
    <property type="match status" value="1"/>
</dbReference>
<dbReference type="EMBL" id="JACHKT010000002">
    <property type="protein sequence ID" value="MBB6001697.1"/>
    <property type="molecule type" value="Genomic_DNA"/>
</dbReference>
<comment type="caution">
    <text evidence="1">The sequence shown here is derived from an EMBL/GenBank/DDBJ whole genome shotgun (WGS) entry which is preliminary data.</text>
</comment>
<dbReference type="Proteomes" id="UP000524404">
    <property type="component" value="Unassembled WGS sequence"/>
</dbReference>
<name>A0A841EC68_9BACT</name>
<dbReference type="AlphaFoldDB" id="A0A841EC68"/>
<proteinExistence type="predicted"/>
<reference evidence="1 2" key="1">
    <citation type="submission" date="2020-08" db="EMBL/GenBank/DDBJ databases">
        <title>Functional genomics of gut bacteria from endangered species of beetles.</title>
        <authorList>
            <person name="Carlos-Shanley C."/>
        </authorList>
    </citation>
    <scope>NUCLEOTIDE SEQUENCE [LARGE SCALE GENOMIC DNA]</scope>
    <source>
        <strain evidence="1 2">S00070</strain>
    </source>
</reference>
<dbReference type="InterPro" id="IPR021327">
    <property type="entry name" value="DUF2934"/>
</dbReference>
<protein>
    <recommendedName>
        <fullName evidence="3">DUF2934 domain-containing protein</fullName>
    </recommendedName>
</protein>
<evidence type="ECO:0008006" key="3">
    <source>
        <dbReference type="Google" id="ProtNLM"/>
    </source>
</evidence>
<gene>
    <name evidence="1" type="ORF">HNP25_000337</name>
</gene>
<accession>A0A841EC68</accession>
<dbReference type="RefSeq" id="WP_184129277.1">
    <property type="nucleotide sequence ID" value="NZ_JACHKT010000002.1"/>
</dbReference>
<keyword evidence="2" id="KW-1185">Reference proteome</keyword>
<organism evidence="1 2">
    <name type="scientific">Arcicella rosea</name>
    <dbReference type="NCBI Taxonomy" id="502909"/>
    <lineage>
        <taxon>Bacteria</taxon>
        <taxon>Pseudomonadati</taxon>
        <taxon>Bacteroidota</taxon>
        <taxon>Cytophagia</taxon>
        <taxon>Cytophagales</taxon>
        <taxon>Flectobacillaceae</taxon>
        <taxon>Arcicella</taxon>
    </lineage>
</organism>
<evidence type="ECO:0000313" key="2">
    <source>
        <dbReference type="Proteomes" id="UP000524404"/>
    </source>
</evidence>